<evidence type="ECO:0000256" key="1">
    <source>
        <dbReference type="ARBA" id="ARBA00004141"/>
    </source>
</evidence>
<feature type="domain" description="Sugar phosphate transporter" evidence="7">
    <location>
        <begin position="46"/>
        <end position="304"/>
    </location>
</feature>
<gene>
    <name evidence="8" type="ORF">M9Y10_013654</name>
</gene>
<dbReference type="EMBL" id="JAPFFF010000002">
    <property type="protein sequence ID" value="KAK8895769.1"/>
    <property type="molecule type" value="Genomic_DNA"/>
</dbReference>
<evidence type="ECO:0000256" key="2">
    <source>
        <dbReference type="ARBA" id="ARBA00022692"/>
    </source>
</evidence>
<dbReference type="InterPro" id="IPR050186">
    <property type="entry name" value="TPT_transporter"/>
</dbReference>
<feature type="transmembrane region" description="Helical" evidence="6">
    <location>
        <begin position="108"/>
        <end position="128"/>
    </location>
</feature>
<keyword evidence="3 6" id="KW-1133">Transmembrane helix</keyword>
<comment type="caution">
    <text evidence="8">The sequence shown here is derived from an EMBL/GenBank/DDBJ whole genome shotgun (WGS) entry which is preliminary data.</text>
</comment>
<keyword evidence="4 6" id="KW-0472">Membrane</keyword>
<comment type="subcellular location">
    <subcellularLocation>
        <location evidence="1">Membrane</location>
        <topology evidence="1">Multi-pass membrane protein</topology>
    </subcellularLocation>
</comment>
<evidence type="ECO:0000256" key="6">
    <source>
        <dbReference type="SAM" id="Phobius"/>
    </source>
</evidence>
<proteinExistence type="predicted"/>
<feature type="transmembrane region" description="Helical" evidence="6">
    <location>
        <begin position="135"/>
        <end position="152"/>
    </location>
</feature>
<evidence type="ECO:0000313" key="8">
    <source>
        <dbReference type="EMBL" id="KAK8895769.1"/>
    </source>
</evidence>
<dbReference type="Proteomes" id="UP001470230">
    <property type="component" value="Unassembled WGS sequence"/>
</dbReference>
<feature type="transmembrane region" description="Helical" evidence="6">
    <location>
        <begin position="228"/>
        <end position="250"/>
    </location>
</feature>
<feature type="transmembrane region" description="Helical" evidence="6">
    <location>
        <begin position="287"/>
        <end position="307"/>
    </location>
</feature>
<organism evidence="8 9">
    <name type="scientific">Tritrichomonas musculus</name>
    <dbReference type="NCBI Taxonomy" id="1915356"/>
    <lineage>
        <taxon>Eukaryota</taxon>
        <taxon>Metamonada</taxon>
        <taxon>Parabasalia</taxon>
        <taxon>Tritrichomonadida</taxon>
        <taxon>Tritrichomonadidae</taxon>
        <taxon>Tritrichomonas</taxon>
    </lineage>
</organism>
<evidence type="ECO:0000256" key="4">
    <source>
        <dbReference type="ARBA" id="ARBA00023136"/>
    </source>
</evidence>
<sequence>MPEAIQLSTNSNSNLVVFGWIVFSIVSSTSLILLLKGVKPHLPNCQWTITLSTFHFISTWFALFILSSCGLIRKVSREIPIHKRILLASLVMMSIIFMNYNLTTNSIGFYQMSKLVCIPYMIIFNMIFKNQKYTAYELISLVVLLAGVGLFSVSDVELNRLGIFFAIIAVLSTVHNQMLTGSYQAEYSINGPELQLAIIPFETIFSFFSSIALEGKSFFGQPYLDMTTILLLAGTCFFAIGVNIATFGLIGKTSSVTYQVVGHLKTVLLLIFGYIFFPSKWDSKMQMIRAILGICTALAGVFLYTAARLDIQKKRFEESERKPLLADKGGSIDELVPADEEENNETNQ</sequence>
<feature type="transmembrane region" description="Helical" evidence="6">
    <location>
        <begin position="84"/>
        <end position="102"/>
    </location>
</feature>
<dbReference type="PANTHER" id="PTHR11132">
    <property type="entry name" value="SOLUTE CARRIER FAMILY 35"/>
    <property type="match status" value="1"/>
</dbReference>
<dbReference type="InterPro" id="IPR004853">
    <property type="entry name" value="Sugar_P_trans_dom"/>
</dbReference>
<feature type="region of interest" description="Disordered" evidence="5">
    <location>
        <begin position="320"/>
        <end position="348"/>
    </location>
</feature>
<feature type="transmembrane region" description="Helical" evidence="6">
    <location>
        <begin position="262"/>
        <end position="281"/>
    </location>
</feature>
<accession>A0ABR2KXD8</accession>
<evidence type="ECO:0000256" key="3">
    <source>
        <dbReference type="ARBA" id="ARBA00022989"/>
    </source>
</evidence>
<keyword evidence="2 6" id="KW-0812">Transmembrane</keyword>
<evidence type="ECO:0000313" key="9">
    <source>
        <dbReference type="Proteomes" id="UP001470230"/>
    </source>
</evidence>
<keyword evidence="9" id="KW-1185">Reference proteome</keyword>
<feature type="compositionally biased region" description="Acidic residues" evidence="5">
    <location>
        <begin position="336"/>
        <end position="348"/>
    </location>
</feature>
<feature type="transmembrane region" description="Helical" evidence="6">
    <location>
        <begin position="47"/>
        <end position="72"/>
    </location>
</feature>
<name>A0ABR2KXD8_9EUKA</name>
<feature type="transmembrane region" description="Helical" evidence="6">
    <location>
        <begin position="194"/>
        <end position="213"/>
    </location>
</feature>
<feature type="transmembrane region" description="Helical" evidence="6">
    <location>
        <begin position="158"/>
        <end position="174"/>
    </location>
</feature>
<reference evidence="8 9" key="1">
    <citation type="submission" date="2024-04" db="EMBL/GenBank/DDBJ databases">
        <title>Tritrichomonas musculus Genome.</title>
        <authorList>
            <person name="Alves-Ferreira E."/>
            <person name="Grigg M."/>
            <person name="Lorenzi H."/>
            <person name="Galac M."/>
        </authorList>
    </citation>
    <scope>NUCLEOTIDE SEQUENCE [LARGE SCALE GENOMIC DNA]</scope>
    <source>
        <strain evidence="8 9">EAF2021</strain>
    </source>
</reference>
<feature type="transmembrane region" description="Helical" evidence="6">
    <location>
        <begin position="15"/>
        <end position="35"/>
    </location>
</feature>
<evidence type="ECO:0000256" key="5">
    <source>
        <dbReference type="SAM" id="MobiDB-lite"/>
    </source>
</evidence>
<dbReference type="Pfam" id="PF03151">
    <property type="entry name" value="TPT"/>
    <property type="match status" value="1"/>
</dbReference>
<protein>
    <recommendedName>
        <fullName evidence="7">Sugar phosphate transporter domain-containing protein</fullName>
    </recommendedName>
</protein>
<evidence type="ECO:0000259" key="7">
    <source>
        <dbReference type="Pfam" id="PF03151"/>
    </source>
</evidence>